<organism evidence="2 3">
    <name type="scientific">Demequina muriae</name>
    <dbReference type="NCBI Taxonomy" id="3051664"/>
    <lineage>
        <taxon>Bacteria</taxon>
        <taxon>Bacillati</taxon>
        <taxon>Actinomycetota</taxon>
        <taxon>Actinomycetes</taxon>
        <taxon>Micrococcales</taxon>
        <taxon>Demequinaceae</taxon>
        <taxon>Demequina</taxon>
    </lineage>
</organism>
<dbReference type="InterPro" id="IPR036291">
    <property type="entry name" value="NAD(P)-bd_dom_sf"/>
</dbReference>
<name>A0ABT8GI82_9MICO</name>
<feature type="domain" description="NAD(P)-binding" evidence="1">
    <location>
        <begin position="8"/>
        <end position="182"/>
    </location>
</feature>
<dbReference type="InterPro" id="IPR052718">
    <property type="entry name" value="NmrA-type_oxidoreductase"/>
</dbReference>
<protein>
    <submittedName>
        <fullName evidence="2">NAD(P)H-binding protein</fullName>
    </submittedName>
</protein>
<dbReference type="Pfam" id="PF13460">
    <property type="entry name" value="NAD_binding_10"/>
    <property type="match status" value="1"/>
</dbReference>
<reference evidence="2" key="1">
    <citation type="submission" date="2023-06" db="EMBL/GenBank/DDBJ databases">
        <title>Egi l300058.</title>
        <authorList>
            <person name="Gao L."/>
            <person name="Fang B.-Z."/>
            <person name="Li W.-J."/>
        </authorList>
    </citation>
    <scope>NUCLEOTIDE SEQUENCE</scope>
    <source>
        <strain evidence="2">EGI L300058</strain>
    </source>
</reference>
<dbReference type="Proteomes" id="UP001172708">
    <property type="component" value="Unassembled WGS sequence"/>
</dbReference>
<accession>A0ABT8GI82</accession>
<dbReference type="RefSeq" id="WP_301142602.1">
    <property type="nucleotide sequence ID" value="NZ_JAUHQA010000001.1"/>
</dbReference>
<evidence type="ECO:0000259" key="1">
    <source>
        <dbReference type="Pfam" id="PF13460"/>
    </source>
</evidence>
<comment type="caution">
    <text evidence="2">The sequence shown here is derived from an EMBL/GenBank/DDBJ whole genome shotgun (WGS) entry which is preliminary data.</text>
</comment>
<dbReference type="EMBL" id="JAUHQA010000001">
    <property type="protein sequence ID" value="MDN4481089.1"/>
    <property type="molecule type" value="Genomic_DNA"/>
</dbReference>
<dbReference type="SUPFAM" id="SSF51735">
    <property type="entry name" value="NAD(P)-binding Rossmann-fold domains"/>
    <property type="match status" value="1"/>
</dbReference>
<proteinExistence type="predicted"/>
<keyword evidence="3" id="KW-1185">Reference proteome</keyword>
<dbReference type="Gene3D" id="3.40.50.720">
    <property type="entry name" value="NAD(P)-binding Rossmann-like Domain"/>
    <property type="match status" value="1"/>
</dbReference>
<evidence type="ECO:0000313" key="2">
    <source>
        <dbReference type="EMBL" id="MDN4481089.1"/>
    </source>
</evidence>
<gene>
    <name evidence="2" type="ORF">QQX02_09165</name>
</gene>
<dbReference type="InterPro" id="IPR016040">
    <property type="entry name" value="NAD(P)-bd_dom"/>
</dbReference>
<dbReference type="PANTHER" id="PTHR47129">
    <property type="entry name" value="QUINONE OXIDOREDUCTASE 2"/>
    <property type="match status" value="1"/>
</dbReference>
<evidence type="ECO:0000313" key="3">
    <source>
        <dbReference type="Proteomes" id="UP001172708"/>
    </source>
</evidence>
<dbReference type="PANTHER" id="PTHR47129:SF1">
    <property type="entry name" value="NMRA-LIKE DOMAIN-CONTAINING PROTEIN"/>
    <property type="match status" value="1"/>
</dbReference>
<sequence>MTTFAVTGTSGHLGRLIVESMLARGVAAADIVAIARTTAKVSDLAERGVQVRFGDYKDAASLDAALDGVTRLVLVSSSEVGKRSAQHAAVIDAAERAGVSRIVYTSILKADTSTLGLAPEHVETEAALRASAIPATVLRNSWYLENYTGQIGQYVATGTLLGATGGARLTAGTRSDFADAAAVAAIQDDEGATYEIGGVAFTIDELASTVTAVTGTTVTHRDVSVDELSSTLQEAAGMDAGTAGFWASVDASIARGDLFTESTDLERLIGRPPVSLESAVRAAI</sequence>
<dbReference type="Gene3D" id="3.90.25.10">
    <property type="entry name" value="UDP-galactose 4-epimerase, domain 1"/>
    <property type="match status" value="1"/>
</dbReference>